<dbReference type="Pfam" id="PF13539">
    <property type="entry name" value="Peptidase_M15_4"/>
    <property type="match status" value="1"/>
</dbReference>
<dbReference type="OrthoDB" id="9799970at2"/>
<dbReference type="GO" id="GO:0008233">
    <property type="term" value="F:peptidase activity"/>
    <property type="evidence" value="ECO:0007669"/>
    <property type="project" value="InterPro"/>
</dbReference>
<sequence>MLRILRRLSFLLLSMLLLSSLAQAQSAGLGSGPGLDRQQCELLKQRVLQPGAPVGCSQLQVVRFSYIDFEQVRHDDGEIMVMAAVAPQVKALFDELLKRGFPLAQARLMEHYQGNDDASMADNNTSAFNDRPITGGKAISLHAYGLAIDINPLQNPYVLRNAQGEQIYSPPAGKDFGQRVASRVGSSEQVVELFAQHGFLIWGGDWKKPIDYQHFQVSRSMAERLAKLPLPQARQLFENSVVTYRSCRSGSGHSGKPNGRKVCAAAAD</sequence>
<feature type="domain" description="Peptidase M15C" evidence="3">
    <location>
        <begin position="134"/>
        <end position="217"/>
    </location>
</feature>
<evidence type="ECO:0000313" key="5">
    <source>
        <dbReference type="Proteomes" id="UP000030302"/>
    </source>
</evidence>
<dbReference type="CDD" id="cd14845">
    <property type="entry name" value="L-Ala-D-Glu_peptidase_like"/>
    <property type="match status" value="1"/>
</dbReference>
<keyword evidence="2" id="KW-0732">Signal</keyword>
<evidence type="ECO:0000313" key="4">
    <source>
        <dbReference type="EMBL" id="AIY43812.1"/>
    </source>
</evidence>
<feature type="region of interest" description="Disordered" evidence="1">
    <location>
        <begin position="248"/>
        <end position="268"/>
    </location>
</feature>
<evidence type="ECO:0000256" key="1">
    <source>
        <dbReference type="SAM" id="MobiDB-lite"/>
    </source>
</evidence>
<feature type="chain" id="PRO_5001974445" description="Peptidase M15C domain-containing protein" evidence="2">
    <location>
        <begin position="25"/>
        <end position="268"/>
    </location>
</feature>
<dbReference type="EMBL" id="CP009962">
    <property type="protein sequence ID" value="AIY43812.1"/>
    <property type="molecule type" value="Genomic_DNA"/>
</dbReference>
<organism evidence="4 5">
    <name type="scientific">Collimonas arenae</name>
    <dbReference type="NCBI Taxonomy" id="279058"/>
    <lineage>
        <taxon>Bacteria</taxon>
        <taxon>Pseudomonadati</taxon>
        <taxon>Pseudomonadota</taxon>
        <taxon>Betaproteobacteria</taxon>
        <taxon>Burkholderiales</taxon>
        <taxon>Oxalobacteraceae</taxon>
        <taxon>Collimonas</taxon>
    </lineage>
</organism>
<name>A0A0A1FLM6_9BURK</name>
<feature type="signal peptide" evidence="2">
    <location>
        <begin position="1"/>
        <end position="24"/>
    </location>
</feature>
<dbReference type="InterPro" id="IPR009045">
    <property type="entry name" value="Zn_M74/Hedgehog-like"/>
</dbReference>
<proteinExistence type="predicted"/>
<dbReference type="SUPFAM" id="SSF55166">
    <property type="entry name" value="Hedgehog/DD-peptidase"/>
    <property type="match status" value="1"/>
</dbReference>
<dbReference type="KEGG" id="care:LT85_4654"/>
<dbReference type="InterPro" id="IPR039561">
    <property type="entry name" value="Peptidase_M15C"/>
</dbReference>
<dbReference type="Proteomes" id="UP000030302">
    <property type="component" value="Chromosome"/>
</dbReference>
<dbReference type="STRING" id="279058.LT85_4654"/>
<evidence type="ECO:0000259" key="3">
    <source>
        <dbReference type="Pfam" id="PF13539"/>
    </source>
</evidence>
<evidence type="ECO:0000256" key="2">
    <source>
        <dbReference type="SAM" id="SignalP"/>
    </source>
</evidence>
<protein>
    <recommendedName>
        <fullName evidence="3">Peptidase M15C domain-containing protein</fullName>
    </recommendedName>
</protein>
<keyword evidence="5" id="KW-1185">Reference proteome</keyword>
<dbReference type="HOGENOM" id="CLU_066235_3_0_4"/>
<accession>A0A0A1FLM6</accession>
<gene>
    <name evidence="4" type="ORF">LT85_4654</name>
</gene>
<dbReference type="AlphaFoldDB" id="A0A0A1FLM6"/>
<reference evidence="5" key="1">
    <citation type="journal article" date="2014" name="Soil Biol. Biochem.">
        <title>Structure and function of bacterial communities in ageing soils: Insights from the Mendocino ecological staircase.</title>
        <authorList>
            <person name="Uroz S."/>
            <person name="Tech J.J."/>
            <person name="Sawaya N.A."/>
            <person name="Frey-Klett P."/>
            <person name="Leveau J.H.J."/>
        </authorList>
    </citation>
    <scope>NUCLEOTIDE SEQUENCE [LARGE SCALE GENOMIC DNA]</scope>
    <source>
        <strain evidence="5">Cal35</strain>
    </source>
</reference>
<dbReference type="Gene3D" id="3.30.1380.10">
    <property type="match status" value="1"/>
</dbReference>